<evidence type="ECO:0000313" key="1">
    <source>
        <dbReference type="EMBL" id="RCH87887.1"/>
    </source>
</evidence>
<dbReference type="Proteomes" id="UP000253551">
    <property type="component" value="Unassembled WGS sequence"/>
</dbReference>
<proteinExistence type="predicted"/>
<comment type="caution">
    <text evidence="1">The sequence shown here is derived from an EMBL/GenBank/DDBJ whole genome shotgun (WGS) entry which is preliminary data.</text>
</comment>
<dbReference type="OrthoDB" id="298344at2759"/>
<organism evidence="1 2">
    <name type="scientific">Rhizopus stolonifer</name>
    <name type="common">Rhizopus nigricans</name>
    <dbReference type="NCBI Taxonomy" id="4846"/>
    <lineage>
        <taxon>Eukaryota</taxon>
        <taxon>Fungi</taxon>
        <taxon>Fungi incertae sedis</taxon>
        <taxon>Mucoromycota</taxon>
        <taxon>Mucoromycotina</taxon>
        <taxon>Mucoromycetes</taxon>
        <taxon>Mucorales</taxon>
        <taxon>Mucorineae</taxon>
        <taxon>Rhizopodaceae</taxon>
        <taxon>Rhizopus</taxon>
    </lineage>
</organism>
<dbReference type="AlphaFoldDB" id="A0A367JD83"/>
<dbReference type="EMBL" id="PJQM01003629">
    <property type="protein sequence ID" value="RCH87887.1"/>
    <property type="molecule type" value="Genomic_DNA"/>
</dbReference>
<name>A0A367JD83_RHIST</name>
<accession>A0A367JD83</accession>
<protein>
    <submittedName>
        <fullName evidence="1">Uncharacterized protein</fullName>
    </submittedName>
</protein>
<dbReference type="STRING" id="4846.A0A367JD83"/>
<gene>
    <name evidence="1" type="ORF">CU098_008995</name>
</gene>
<sequence>MPPPKVSPISLIYSEQEIWTRLAIREFLFRFGHLYQLDTTTLTPLQNVQGDWRMKRLGATLVWKCLVLLTTGSFDEQSTELYHAAKGMIRQWIEEHDLPAIYNDTKDQEEALLKILQLEGMSAKRWKDVAGLIDSQEKDVMKITLCLLELLLFEEHARQSFSVVKETHKQEIKEFQTEETKKKSMKYQLTDRIQQLKSFGKDDRKIAKVREQLEQIETEIRDDCTSFHQRQIEYSRQSVRSNKRMQSAGRDRLGNEYWIFSDLMEQACRNKEPYWAFGIIVIGPGYEDGEVGWWAIEGRKEMEKLSKWLKWHHDQEVKNLVESIQQRIDYLYSLEWAVYGQGFFS</sequence>
<reference evidence="1 2" key="1">
    <citation type="journal article" date="2018" name="G3 (Bethesda)">
        <title>Phylogenetic and Phylogenomic Definition of Rhizopus Species.</title>
        <authorList>
            <person name="Gryganskyi A.P."/>
            <person name="Golan J."/>
            <person name="Dolatabadi S."/>
            <person name="Mondo S."/>
            <person name="Robb S."/>
            <person name="Idnurm A."/>
            <person name="Muszewska A."/>
            <person name="Steczkiewicz K."/>
            <person name="Masonjones S."/>
            <person name="Liao H.L."/>
            <person name="Gajdeczka M.T."/>
            <person name="Anike F."/>
            <person name="Vuek A."/>
            <person name="Anishchenko I.M."/>
            <person name="Voigt K."/>
            <person name="de Hoog G.S."/>
            <person name="Smith M.E."/>
            <person name="Heitman J."/>
            <person name="Vilgalys R."/>
            <person name="Stajich J.E."/>
        </authorList>
    </citation>
    <scope>NUCLEOTIDE SEQUENCE [LARGE SCALE GENOMIC DNA]</scope>
    <source>
        <strain evidence="1 2">LSU 92-RS-03</strain>
    </source>
</reference>
<keyword evidence="2" id="KW-1185">Reference proteome</keyword>
<evidence type="ECO:0000313" key="2">
    <source>
        <dbReference type="Proteomes" id="UP000253551"/>
    </source>
</evidence>